<dbReference type="InterPro" id="IPR002156">
    <property type="entry name" value="RNaseH_domain"/>
</dbReference>
<dbReference type="InterPro" id="IPR036397">
    <property type="entry name" value="RNaseH_sf"/>
</dbReference>
<evidence type="ECO:0000259" key="2">
    <source>
        <dbReference type="PROSITE" id="PS50800"/>
    </source>
</evidence>
<dbReference type="PROSITE" id="PS50800">
    <property type="entry name" value="SAP"/>
    <property type="match status" value="1"/>
</dbReference>
<feature type="domain" description="RNase H type-1" evidence="3">
    <location>
        <begin position="374"/>
        <end position="510"/>
    </location>
</feature>
<accession>A0A9N8HKP3</accession>
<dbReference type="Proteomes" id="UP001153069">
    <property type="component" value="Unassembled WGS sequence"/>
</dbReference>
<comment type="caution">
    <text evidence="4">The sequence shown here is derived from an EMBL/GenBank/DDBJ whole genome shotgun (WGS) entry which is preliminary data.</text>
</comment>
<dbReference type="Pfam" id="PF13456">
    <property type="entry name" value="RVT_3"/>
    <property type="match status" value="2"/>
</dbReference>
<dbReference type="PANTHER" id="PTHR46387:SF2">
    <property type="entry name" value="RIBONUCLEASE HI"/>
    <property type="match status" value="1"/>
</dbReference>
<gene>
    <name evidence="4" type="ORF">SEMRO_626_G177810.1</name>
</gene>
<dbReference type="GO" id="GO:0005737">
    <property type="term" value="C:cytoplasm"/>
    <property type="evidence" value="ECO:0007669"/>
    <property type="project" value="UniProtKB-ARBA"/>
</dbReference>
<dbReference type="EMBL" id="CAICTM010000625">
    <property type="protein sequence ID" value="CAB9514018.1"/>
    <property type="molecule type" value="Genomic_DNA"/>
</dbReference>
<sequence length="519" mass="58329">MIRLRPSSALTLQHHVRRKWWSTLHAARWSTQEMTTYEPLLIPSSYRIINLSTAAQDIADEMADALTRTAIRRMRLSQLREELRHRGVCQEGKRDELMQRLLDNLEQEKSNNHHPTVHSSEVSISLPKMNPLQDMDTESETPIRELSSDDDDDTLQIPTMQQLYTADEQERGDDNERPFSIDPGWTYLIRVNCAHAGGTRVVEGSGVGMTLLQVDPDAADAVLQTNQILLPGSGRTPFEADYCALIMAMRHAKDCGIRHLIVEMDALGVVRQVTGQGTLGSKGYQQELHQKVLELKQSFDTCEIVHHGEGHKKKRRRDAPKDANRILAMSALAQQRELQSSSDWAMMEDPLTNMEATAKSNSNNNNQHKYNIDPDREYLLQFDGGARGNPVGVAGIGMVIFDDTTNKDTEVWVGWDFLGSDVTNNVAEYKSLIAGLECALQLGIRKIRAEGDSQLVARQVTGQYKVKKDWLKPLCARVKELSQQFDTFSIHSVPRAANKRADYLANHAMDTGTGNKECV</sequence>
<dbReference type="InterPro" id="IPR012337">
    <property type="entry name" value="RNaseH-like_sf"/>
</dbReference>
<dbReference type="Gene3D" id="3.30.420.10">
    <property type="entry name" value="Ribonuclease H-like superfamily/Ribonuclease H"/>
    <property type="match status" value="2"/>
</dbReference>
<dbReference type="AlphaFoldDB" id="A0A9N8HKP3"/>
<name>A0A9N8HKP3_9STRA</name>
<dbReference type="SMART" id="SM00513">
    <property type="entry name" value="SAP"/>
    <property type="match status" value="1"/>
</dbReference>
<dbReference type="SUPFAM" id="SSF53098">
    <property type="entry name" value="Ribonuclease H-like"/>
    <property type="match status" value="2"/>
</dbReference>
<proteinExistence type="predicted"/>
<feature type="domain" description="SAP" evidence="2">
    <location>
        <begin position="71"/>
        <end position="105"/>
    </location>
</feature>
<dbReference type="InterPro" id="IPR036361">
    <property type="entry name" value="SAP_dom_sf"/>
</dbReference>
<reference evidence="4" key="1">
    <citation type="submission" date="2020-06" db="EMBL/GenBank/DDBJ databases">
        <authorList>
            <consortium name="Plant Systems Biology data submission"/>
        </authorList>
    </citation>
    <scope>NUCLEOTIDE SEQUENCE</scope>
    <source>
        <strain evidence="4">D6</strain>
    </source>
</reference>
<keyword evidence="5" id="KW-1185">Reference proteome</keyword>
<dbReference type="PANTHER" id="PTHR46387">
    <property type="entry name" value="POLYNUCLEOTIDYL TRANSFERASE, RIBONUCLEASE H-LIKE SUPERFAMILY PROTEIN"/>
    <property type="match status" value="1"/>
</dbReference>
<evidence type="ECO:0000313" key="5">
    <source>
        <dbReference type="Proteomes" id="UP001153069"/>
    </source>
</evidence>
<dbReference type="CDD" id="cd09279">
    <property type="entry name" value="RNase_HI_like"/>
    <property type="match status" value="1"/>
</dbReference>
<dbReference type="Gene3D" id="1.10.720.30">
    <property type="entry name" value="SAP domain"/>
    <property type="match status" value="1"/>
</dbReference>
<dbReference type="GO" id="GO:0003676">
    <property type="term" value="F:nucleic acid binding"/>
    <property type="evidence" value="ECO:0007669"/>
    <property type="project" value="InterPro"/>
</dbReference>
<dbReference type="PROSITE" id="PS50879">
    <property type="entry name" value="RNASE_H_1"/>
    <property type="match status" value="1"/>
</dbReference>
<feature type="compositionally biased region" description="Polar residues" evidence="1">
    <location>
        <begin position="113"/>
        <end position="123"/>
    </location>
</feature>
<evidence type="ECO:0000313" key="4">
    <source>
        <dbReference type="EMBL" id="CAB9514018.1"/>
    </source>
</evidence>
<dbReference type="InterPro" id="IPR003034">
    <property type="entry name" value="SAP_dom"/>
</dbReference>
<feature type="region of interest" description="Disordered" evidence="1">
    <location>
        <begin position="107"/>
        <end position="156"/>
    </location>
</feature>
<dbReference type="GO" id="GO:0004523">
    <property type="term" value="F:RNA-DNA hybrid ribonuclease activity"/>
    <property type="evidence" value="ECO:0007669"/>
    <property type="project" value="InterPro"/>
</dbReference>
<protein>
    <submittedName>
        <fullName evidence="4">Ribonuclease H</fullName>
    </submittedName>
</protein>
<evidence type="ECO:0000256" key="1">
    <source>
        <dbReference type="SAM" id="MobiDB-lite"/>
    </source>
</evidence>
<dbReference type="OrthoDB" id="1938096at2759"/>
<organism evidence="4 5">
    <name type="scientific">Seminavis robusta</name>
    <dbReference type="NCBI Taxonomy" id="568900"/>
    <lineage>
        <taxon>Eukaryota</taxon>
        <taxon>Sar</taxon>
        <taxon>Stramenopiles</taxon>
        <taxon>Ochrophyta</taxon>
        <taxon>Bacillariophyta</taxon>
        <taxon>Bacillariophyceae</taxon>
        <taxon>Bacillariophycidae</taxon>
        <taxon>Naviculales</taxon>
        <taxon>Naviculaceae</taxon>
        <taxon>Seminavis</taxon>
    </lineage>
</organism>
<dbReference type="SUPFAM" id="SSF68906">
    <property type="entry name" value="SAP domain"/>
    <property type="match status" value="1"/>
</dbReference>
<evidence type="ECO:0000259" key="3">
    <source>
        <dbReference type="PROSITE" id="PS50879"/>
    </source>
</evidence>